<name>A0ABR3G4G0_9PEZI</name>
<dbReference type="Proteomes" id="UP001447188">
    <property type="component" value="Unassembled WGS sequence"/>
</dbReference>
<dbReference type="InterPro" id="IPR009003">
    <property type="entry name" value="Peptidase_S1_PA"/>
</dbReference>
<reference evidence="3 4" key="1">
    <citation type="submission" date="2024-02" db="EMBL/GenBank/DDBJ databases">
        <title>Discinaceae phylogenomics.</title>
        <authorList>
            <person name="Dirks A.C."/>
            <person name="James T.Y."/>
        </authorList>
    </citation>
    <scope>NUCLEOTIDE SEQUENCE [LARGE SCALE GENOMIC DNA]</scope>
    <source>
        <strain evidence="3 4">ACD0624</strain>
    </source>
</reference>
<dbReference type="InterPro" id="IPR050966">
    <property type="entry name" value="Glutamyl_endopeptidase"/>
</dbReference>
<evidence type="ECO:0000256" key="1">
    <source>
        <dbReference type="ARBA" id="ARBA00022729"/>
    </source>
</evidence>
<organism evidence="3 4">
    <name type="scientific">Discina gigas</name>
    <dbReference type="NCBI Taxonomy" id="1032678"/>
    <lineage>
        <taxon>Eukaryota</taxon>
        <taxon>Fungi</taxon>
        <taxon>Dikarya</taxon>
        <taxon>Ascomycota</taxon>
        <taxon>Pezizomycotina</taxon>
        <taxon>Pezizomycetes</taxon>
        <taxon>Pezizales</taxon>
        <taxon>Discinaceae</taxon>
        <taxon>Discina</taxon>
    </lineage>
</organism>
<evidence type="ECO:0000313" key="3">
    <source>
        <dbReference type="EMBL" id="KAL0630814.1"/>
    </source>
</evidence>
<keyword evidence="4" id="KW-1185">Reference proteome</keyword>
<evidence type="ECO:0000256" key="2">
    <source>
        <dbReference type="SAM" id="MobiDB-lite"/>
    </source>
</evidence>
<comment type="caution">
    <text evidence="3">The sequence shown here is derived from an EMBL/GenBank/DDBJ whole genome shotgun (WGS) entry which is preliminary data.</text>
</comment>
<dbReference type="EMBL" id="JBBBZM010000373">
    <property type="protein sequence ID" value="KAL0630814.1"/>
    <property type="molecule type" value="Genomic_DNA"/>
</dbReference>
<evidence type="ECO:0000313" key="4">
    <source>
        <dbReference type="Proteomes" id="UP001447188"/>
    </source>
</evidence>
<keyword evidence="1" id="KW-0732">Signal</keyword>
<feature type="region of interest" description="Disordered" evidence="2">
    <location>
        <begin position="1"/>
        <end position="24"/>
    </location>
</feature>
<dbReference type="InterPro" id="IPR043504">
    <property type="entry name" value="Peptidase_S1_PA_chymotrypsin"/>
</dbReference>
<sequence length="438" mass="48945">MPEPSHKHLPYSPYVPDQAGARPKERIKIDPSNPAPYRWICHLEATIPHSKTPWESATGFLINIPGSSVCVILTAGHALYCHSGGNADYTGYAETIKIIFPQQFAVTVKKDSLKVHKLFRDNRDLEHDFGIIILQDCEKDPFQSCGFGLAALLTDRRLLDADLNIFGYPKISRSEGSMSMWGSGGRVQSLDDKMIRFLVETSEGQSGAPVYIWEYGLWRVVGIQFASLSPECHPPTDVNSHSVNSESIGGYTMNAAVRLTPSVIGMILHWITYRYAKVSLRFHDYGFLSIPKAAPHTLGESAIVKTIKDNDDTTHVTLIPVLSFPEGCNFPFRDIQWVVARYNRDHIDTYLSIDRLAGAKDDTLKSVDTVVVRARLRKAPRLRRPPELVCWGGNEPPKEGAKSGMSSVRFESIETPMRIFMDRFNLADVVIVENSLLG</sequence>
<accession>A0ABR3G4G0</accession>
<proteinExistence type="predicted"/>
<dbReference type="PANTHER" id="PTHR15462:SF8">
    <property type="entry name" value="SERINE PROTEASE"/>
    <property type="match status" value="1"/>
</dbReference>
<dbReference type="Gene3D" id="2.40.10.10">
    <property type="entry name" value="Trypsin-like serine proteases"/>
    <property type="match status" value="2"/>
</dbReference>
<dbReference type="SUPFAM" id="SSF50494">
    <property type="entry name" value="Trypsin-like serine proteases"/>
    <property type="match status" value="1"/>
</dbReference>
<dbReference type="PANTHER" id="PTHR15462">
    <property type="entry name" value="SERINE PROTEASE"/>
    <property type="match status" value="1"/>
</dbReference>
<gene>
    <name evidence="3" type="ORF">Q9L58_010336</name>
</gene>
<protein>
    <submittedName>
        <fullName evidence="3">Uncharacterized protein</fullName>
    </submittedName>
</protein>